<dbReference type="SUPFAM" id="SSF52540">
    <property type="entry name" value="P-loop containing nucleoside triphosphate hydrolases"/>
    <property type="match status" value="1"/>
</dbReference>
<comment type="caution">
    <text evidence="4">The sequence shown here is derived from an EMBL/GenBank/DDBJ whole genome shotgun (WGS) entry which is preliminary data.</text>
</comment>
<name>A0A9J6GSB1_HAELO</name>
<protein>
    <recommendedName>
        <fullName evidence="3">Sulfotransferase domain-containing protein</fullName>
    </recommendedName>
</protein>
<dbReference type="Gene3D" id="3.40.50.300">
    <property type="entry name" value="P-loop containing nucleotide triphosphate hydrolases"/>
    <property type="match status" value="1"/>
</dbReference>
<dbReference type="VEuPathDB" id="VectorBase:HLOH_057089"/>
<keyword evidence="2" id="KW-0808">Transferase</keyword>
<evidence type="ECO:0000313" key="5">
    <source>
        <dbReference type="Proteomes" id="UP000821853"/>
    </source>
</evidence>
<accession>A0A9J6GSB1</accession>
<dbReference type="Pfam" id="PF00685">
    <property type="entry name" value="Sulfotransfer_1"/>
    <property type="match status" value="1"/>
</dbReference>
<feature type="domain" description="Sulfotransferase" evidence="3">
    <location>
        <begin position="42"/>
        <end position="238"/>
    </location>
</feature>
<evidence type="ECO:0000256" key="2">
    <source>
        <dbReference type="ARBA" id="ARBA00022679"/>
    </source>
</evidence>
<sequence length="269" mass="31680">MYIIELILKEGEPIPKYEEFVRNVRFVGRMETEGWQSPLPVRLFTTHEPLTRDEMNAEAKYVYVARNPWDTCVSFYHMVTTLSMFNFRDGTFDEFFQAFMRGDFGYGDYFDHVASGYALRDEPNMLFLTYEELKRDTQSVVLRLAHFLGDSYGRRIEGDEEQLRKILEWSTVEYMKNVLVLEVQSPDPAWKTAKTETTVPTKSAYKGDEKKYCLLRSGMLGDWKSYFTPAQLRCMEAKIRDRSRYSDFMDLWKDIREDAIALSKCTNDS</sequence>
<evidence type="ECO:0000313" key="4">
    <source>
        <dbReference type="EMBL" id="KAH9378067.1"/>
    </source>
</evidence>
<dbReference type="AlphaFoldDB" id="A0A9J6GSB1"/>
<dbReference type="GO" id="GO:0008146">
    <property type="term" value="F:sulfotransferase activity"/>
    <property type="evidence" value="ECO:0007669"/>
    <property type="project" value="InterPro"/>
</dbReference>
<reference evidence="4 5" key="1">
    <citation type="journal article" date="2020" name="Cell">
        <title>Large-Scale Comparative Analyses of Tick Genomes Elucidate Their Genetic Diversity and Vector Capacities.</title>
        <authorList>
            <consortium name="Tick Genome and Microbiome Consortium (TIGMIC)"/>
            <person name="Jia N."/>
            <person name="Wang J."/>
            <person name="Shi W."/>
            <person name="Du L."/>
            <person name="Sun Y."/>
            <person name="Zhan W."/>
            <person name="Jiang J.F."/>
            <person name="Wang Q."/>
            <person name="Zhang B."/>
            <person name="Ji P."/>
            <person name="Bell-Sakyi L."/>
            <person name="Cui X.M."/>
            <person name="Yuan T.T."/>
            <person name="Jiang B.G."/>
            <person name="Yang W.F."/>
            <person name="Lam T.T."/>
            <person name="Chang Q.C."/>
            <person name="Ding S.J."/>
            <person name="Wang X.J."/>
            <person name="Zhu J.G."/>
            <person name="Ruan X.D."/>
            <person name="Zhao L."/>
            <person name="Wei J.T."/>
            <person name="Ye R.Z."/>
            <person name="Que T.C."/>
            <person name="Du C.H."/>
            <person name="Zhou Y.H."/>
            <person name="Cheng J.X."/>
            <person name="Dai P.F."/>
            <person name="Guo W.B."/>
            <person name="Han X.H."/>
            <person name="Huang E.J."/>
            <person name="Li L.F."/>
            <person name="Wei W."/>
            <person name="Gao Y.C."/>
            <person name="Liu J.Z."/>
            <person name="Shao H.Z."/>
            <person name="Wang X."/>
            <person name="Wang C.C."/>
            <person name="Yang T.C."/>
            <person name="Huo Q.B."/>
            <person name="Li W."/>
            <person name="Chen H.Y."/>
            <person name="Chen S.E."/>
            <person name="Zhou L.G."/>
            <person name="Ni X.B."/>
            <person name="Tian J.H."/>
            <person name="Sheng Y."/>
            <person name="Liu T."/>
            <person name="Pan Y.S."/>
            <person name="Xia L.Y."/>
            <person name="Li J."/>
            <person name="Zhao F."/>
            <person name="Cao W.C."/>
        </authorList>
    </citation>
    <scope>NUCLEOTIDE SEQUENCE [LARGE SCALE GENOMIC DNA]</scope>
    <source>
        <strain evidence="4">HaeL-2018</strain>
    </source>
</reference>
<dbReference type="InterPro" id="IPR000863">
    <property type="entry name" value="Sulfotransferase_dom"/>
</dbReference>
<dbReference type="OrthoDB" id="6474427at2759"/>
<organism evidence="4 5">
    <name type="scientific">Haemaphysalis longicornis</name>
    <name type="common">Bush tick</name>
    <dbReference type="NCBI Taxonomy" id="44386"/>
    <lineage>
        <taxon>Eukaryota</taxon>
        <taxon>Metazoa</taxon>
        <taxon>Ecdysozoa</taxon>
        <taxon>Arthropoda</taxon>
        <taxon>Chelicerata</taxon>
        <taxon>Arachnida</taxon>
        <taxon>Acari</taxon>
        <taxon>Parasitiformes</taxon>
        <taxon>Ixodida</taxon>
        <taxon>Ixodoidea</taxon>
        <taxon>Ixodidae</taxon>
        <taxon>Haemaphysalinae</taxon>
        <taxon>Haemaphysalis</taxon>
    </lineage>
</organism>
<evidence type="ECO:0000256" key="1">
    <source>
        <dbReference type="ARBA" id="ARBA00005771"/>
    </source>
</evidence>
<dbReference type="Proteomes" id="UP000821853">
    <property type="component" value="Unassembled WGS sequence"/>
</dbReference>
<dbReference type="EMBL" id="JABSTR010000008">
    <property type="protein sequence ID" value="KAH9378067.1"/>
    <property type="molecule type" value="Genomic_DNA"/>
</dbReference>
<gene>
    <name evidence="4" type="ORF">HPB48_007109</name>
</gene>
<dbReference type="InterPro" id="IPR027417">
    <property type="entry name" value="P-loop_NTPase"/>
</dbReference>
<evidence type="ECO:0000259" key="3">
    <source>
        <dbReference type="Pfam" id="PF00685"/>
    </source>
</evidence>
<comment type="similarity">
    <text evidence="1">Belongs to the sulfotransferase 1 family.</text>
</comment>
<dbReference type="OMA" id="GRGAQFM"/>
<proteinExistence type="inferred from homology"/>
<dbReference type="PANTHER" id="PTHR11783">
    <property type="entry name" value="SULFOTRANSFERASE SULT"/>
    <property type="match status" value="1"/>
</dbReference>
<keyword evidence="5" id="KW-1185">Reference proteome</keyword>